<dbReference type="Gene3D" id="3.40.630.30">
    <property type="match status" value="1"/>
</dbReference>
<keyword evidence="2" id="KW-1185">Reference proteome</keyword>
<reference evidence="1 2" key="1">
    <citation type="submission" date="2023-08" db="EMBL/GenBank/DDBJ databases">
        <authorList>
            <person name="Park J.-S."/>
        </authorList>
    </citation>
    <scope>NUCLEOTIDE SEQUENCE [LARGE SCALE GENOMIC DNA]</scope>
    <source>
        <strain evidence="1 2">2205SS18-9</strain>
    </source>
</reference>
<comment type="caution">
    <text evidence="1">The sequence shown here is derived from an EMBL/GenBank/DDBJ whole genome shotgun (WGS) entry which is preliminary data.</text>
</comment>
<name>A0ABT9IU97_9BACL</name>
<evidence type="ECO:0000313" key="1">
    <source>
        <dbReference type="EMBL" id="MDP5272898.1"/>
    </source>
</evidence>
<evidence type="ECO:0000313" key="2">
    <source>
        <dbReference type="Proteomes" id="UP001231941"/>
    </source>
</evidence>
<dbReference type="EMBL" id="JAVAMP010000001">
    <property type="protein sequence ID" value="MDP5272898.1"/>
    <property type="molecule type" value="Genomic_DNA"/>
</dbReference>
<accession>A0ABT9IU97</accession>
<gene>
    <name evidence="1" type="ORF">Q5Y73_02155</name>
</gene>
<dbReference type="RefSeq" id="WP_305990199.1">
    <property type="nucleotide sequence ID" value="NZ_JAVAMP010000001.1"/>
</dbReference>
<dbReference type="Proteomes" id="UP001231941">
    <property type="component" value="Unassembled WGS sequence"/>
</dbReference>
<proteinExistence type="predicted"/>
<sequence>MEIRIADITYSSKIAHFFEENLCRQNDAIYSEEFFCKDGVWAAITRKQVLIAMDEHELVGAMRFYRRKTNDCISLYQFAINKQHRGDRILNKMLRFSNDVPVKVKCPIQSSFNRYYKKTGWSLIETDSKYNHWVFNHPVLV</sequence>
<organism evidence="1 2">
    <name type="scientific">Chengkuizengella axinellae</name>
    <dbReference type="NCBI Taxonomy" id="3064388"/>
    <lineage>
        <taxon>Bacteria</taxon>
        <taxon>Bacillati</taxon>
        <taxon>Bacillota</taxon>
        <taxon>Bacilli</taxon>
        <taxon>Bacillales</taxon>
        <taxon>Paenibacillaceae</taxon>
        <taxon>Chengkuizengella</taxon>
    </lineage>
</organism>
<protein>
    <submittedName>
        <fullName evidence="1">N-acetyltransferase</fullName>
    </submittedName>
</protein>
<dbReference type="SUPFAM" id="SSF55729">
    <property type="entry name" value="Acyl-CoA N-acyltransferases (Nat)"/>
    <property type="match status" value="1"/>
</dbReference>
<dbReference type="InterPro" id="IPR016181">
    <property type="entry name" value="Acyl_CoA_acyltransferase"/>
</dbReference>